<dbReference type="EMBL" id="BMMN01000006">
    <property type="protein sequence ID" value="GGO16513.1"/>
    <property type="molecule type" value="Genomic_DNA"/>
</dbReference>
<keyword evidence="2" id="KW-1185">Reference proteome</keyword>
<gene>
    <name evidence="1" type="ORF">GCM10011574_39180</name>
</gene>
<organism evidence="1 2">
    <name type="scientific">Microbispora bryophytorum</name>
    <dbReference type="NCBI Taxonomy" id="1460882"/>
    <lineage>
        <taxon>Bacteria</taxon>
        <taxon>Bacillati</taxon>
        <taxon>Actinomycetota</taxon>
        <taxon>Actinomycetes</taxon>
        <taxon>Streptosporangiales</taxon>
        <taxon>Streptosporangiaceae</taxon>
        <taxon>Microbispora</taxon>
    </lineage>
</organism>
<name>A0A8H9H058_9ACTN</name>
<proteinExistence type="predicted"/>
<dbReference type="OrthoDB" id="5521008at2"/>
<comment type="caution">
    <text evidence="1">The sequence shown here is derived from an EMBL/GenBank/DDBJ whole genome shotgun (WGS) entry which is preliminary data.</text>
</comment>
<evidence type="ECO:0000313" key="1">
    <source>
        <dbReference type="EMBL" id="GGO16513.1"/>
    </source>
</evidence>
<dbReference type="AlphaFoldDB" id="A0A8H9H058"/>
<dbReference type="Proteomes" id="UP000653480">
    <property type="component" value="Unassembled WGS sequence"/>
</dbReference>
<reference evidence="1" key="2">
    <citation type="submission" date="2020-09" db="EMBL/GenBank/DDBJ databases">
        <authorList>
            <person name="Sun Q."/>
            <person name="Zhou Y."/>
        </authorList>
    </citation>
    <scope>NUCLEOTIDE SEQUENCE</scope>
    <source>
        <strain evidence="1">CGMCC 4.7138</strain>
    </source>
</reference>
<evidence type="ECO:0000313" key="2">
    <source>
        <dbReference type="Proteomes" id="UP000653480"/>
    </source>
</evidence>
<accession>A0A8H9H058</accession>
<dbReference type="RefSeq" id="WP_142572217.1">
    <property type="nucleotide sequence ID" value="NZ_VIRL01000010.1"/>
</dbReference>
<reference evidence="1" key="1">
    <citation type="journal article" date="2014" name="Int. J. Syst. Evol. Microbiol.">
        <title>Complete genome sequence of Corynebacterium casei LMG S-19264T (=DSM 44701T), isolated from a smear-ripened cheese.</title>
        <authorList>
            <consortium name="US DOE Joint Genome Institute (JGI-PGF)"/>
            <person name="Walter F."/>
            <person name="Albersmeier A."/>
            <person name="Kalinowski J."/>
            <person name="Ruckert C."/>
        </authorList>
    </citation>
    <scope>NUCLEOTIDE SEQUENCE</scope>
    <source>
        <strain evidence="1">CGMCC 4.7138</strain>
    </source>
</reference>
<sequence length="98" mass="11287">MSEPTRIDVEQLRRVLEVLINHITGESRTEITISNEYFWSVPSPEIYKAYEQPTGLTIGQISESWDNLQRMVEDDGVIDWGLVWLGEVLRAIGHETID</sequence>
<protein>
    <submittedName>
        <fullName evidence="1">Uncharacterized protein</fullName>
    </submittedName>
</protein>